<dbReference type="Pfam" id="PF13568">
    <property type="entry name" value="OMP_b-brl_2"/>
    <property type="match status" value="1"/>
</dbReference>
<evidence type="ECO:0000313" key="3">
    <source>
        <dbReference type="EMBL" id="KMM32006.1"/>
    </source>
</evidence>
<dbReference type="InterPro" id="IPR025665">
    <property type="entry name" value="Beta-barrel_OMP_2"/>
</dbReference>
<dbReference type="Proteomes" id="UP000036166">
    <property type="component" value="Unassembled WGS sequence"/>
</dbReference>
<sequence>MIRKSIITSFLCLAVIISTMAQQSRFPQEVSVGASFGMNFSSVSFNPKVYTKMKQGYNAGLVLRWNTEKNLGLQTELNFSQQGWDEEFEEHPTYKYSRTINYFEIPFFTHIYFGSNRFKFYFNLGPKIGYAFSEKTETNPNETNTNAGSNEQHNMAIQKKFDWGLCGGPGLELRTGIGYFLLEGRYYYALGDIYGSRKSDYFNKSSSQVISARIIYLLPIRK</sequence>
<name>A0A0J6C6S0_9BACT</name>
<feature type="chain" id="PRO_5005268646" description="Outer membrane protein beta-barrel domain-containing protein" evidence="1">
    <location>
        <begin position="22"/>
        <end position="222"/>
    </location>
</feature>
<evidence type="ECO:0000256" key="1">
    <source>
        <dbReference type="SAM" id="SignalP"/>
    </source>
</evidence>
<evidence type="ECO:0000313" key="4">
    <source>
        <dbReference type="Proteomes" id="UP000036166"/>
    </source>
</evidence>
<protein>
    <recommendedName>
        <fullName evidence="2">Outer membrane protein beta-barrel domain-containing protein</fullName>
    </recommendedName>
</protein>
<proteinExistence type="predicted"/>
<dbReference type="PATRIC" id="fig|328812.4.peg.5093"/>
<keyword evidence="1" id="KW-0732">Signal</keyword>
<evidence type="ECO:0000259" key="2">
    <source>
        <dbReference type="Pfam" id="PF13568"/>
    </source>
</evidence>
<dbReference type="EMBL" id="LFJV01000076">
    <property type="protein sequence ID" value="KMM32006.1"/>
    <property type="molecule type" value="Genomic_DNA"/>
</dbReference>
<reference evidence="3 4" key="1">
    <citation type="submission" date="2015-06" db="EMBL/GenBank/DDBJ databases">
        <title>Draft Genome Sequence of Parabacteroides goldsteinii with Putative Novel Metallo-Beta-Lactamases Isolated from a Blood Culture from a Human Patient.</title>
        <authorList>
            <person name="Krogh T.J."/>
            <person name="Agergaard C.N."/>
            <person name="Moller-Jensen J."/>
            <person name="Justesen U.S."/>
        </authorList>
    </citation>
    <scope>NUCLEOTIDE SEQUENCE [LARGE SCALE GENOMIC DNA]</scope>
    <source>
        <strain evidence="3 4">910340</strain>
    </source>
</reference>
<gene>
    <name evidence="3" type="ORF">ACM15_19705</name>
</gene>
<organism evidence="3 4">
    <name type="scientific">Parabacteroides goldsteinii</name>
    <dbReference type="NCBI Taxonomy" id="328812"/>
    <lineage>
        <taxon>Bacteria</taxon>
        <taxon>Pseudomonadati</taxon>
        <taxon>Bacteroidota</taxon>
        <taxon>Bacteroidia</taxon>
        <taxon>Bacteroidales</taxon>
        <taxon>Tannerellaceae</taxon>
        <taxon>Parabacteroides</taxon>
    </lineage>
</organism>
<feature type="domain" description="Outer membrane protein beta-barrel" evidence="2">
    <location>
        <begin position="21"/>
        <end position="194"/>
    </location>
</feature>
<dbReference type="AlphaFoldDB" id="A0A0J6C6S0"/>
<comment type="caution">
    <text evidence="3">The sequence shown here is derived from an EMBL/GenBank/DDBJ whole genome shotgun (WGS) entry which is preliminary data.</text>
</comment>
<feature type="signal peptide" evidence="1">
    <location>
        <begin position="1"/>
        <end position="21"/>
    </location>
</feature>
<dbReference type="RefSeq" id="WP_048317042.1">
    <property type="nucleotide sequence ID" value="NZ_DBFYUB010000019.1"/>
</dbReference>
<accession>A0A0J6C6S0</accession>